<dbReference type="Proteomes" id="UP000070544">
    <property type="component" value="Unassembled WGS sequence"/>
</dbReference>
<reference evidence="1 2" key="1">
    <citation type="journal article" date="2015" name="Genome Biol. Evol.">
        <title>Phylogenomic analyses indicate that early fungi evolved digesting cell walls of algal ancestors of land plants.</title>
        <authorList>
            <person name="Chang Y."/>
            <person name="Wang S."/>
            <person name="Sekimoto S."/>
            <person name="Aerts A.L."/>
            <person name="Choi C."/>
            <person name="Clum A."/>
            <person name="LaButti K.M."/>
            <person name="Lindquist E.A."/>
            <person name="Yee Ngan C."/>
            <person name="Ohm R.A."/>
            <person name="Salamov A.A."/>
            <person name="Grigoriev I.V."/>
            <person name="Spatafora J.W."/>
            <person name="Berbee M.L."/>
        </authorList>
    </citation>
    <scope>NUCLEOTIDE SEQUENCE [LARGE SCALE GENOMIC DNA]</scope>
    <source>
        <strain evidence="1 2">JEL478</strain>
    </source>
</reference>
<name>A0A139AQM1_GONPJ</name>
<dbReference type="EMBL" id="KQ965740">
    <property type="protein sequence ID" value="KXS18785.1"/>
    <property type="molecule type" value="Genomic_DNA"/>
</dbReference>
<protein>
    <submittedName>
        <fullName evidence="1">Uncharacterized protein</fullName>
    </submittedName>
</protein>
<keyword evidence="2" id="KW-1185">Reference proteome</keyword>
<dbReference type="AlphaFoldDB" id="A0A139AQM1"/>
<evidence type="ECO:0000313" key="2">
    <source>
        <dbReference type="Proteomes" id="UP000070544"/>
    </source>
</evidence>
<evidence type="ECO:0000313" key="1">
    <source>
        <dbReference type="EMBL" id="KXS18785.1"/>
    </source>
</evidence>
<gene>
    <name evidence="1" type="ORF">M427DRAFT_42105</name>
</gene>
<organism evidence="1 2">
    <name type="scientific">Gonapodya prolifera (strain JEL478)</name>
    <name type="common">Monoblepharis prolifera</name>
    <dbReference type="NCBI Taxonomy" id="1344416"/>
    <lineage>
        <taxon>Eukaryota</taxon>
        <taxon>Fungi</taxon>
        <taxon>Fungi incertae sedis</taxon>
        <taxon>Chytridiomycota</taxon>
        <taxon>Chytridiomycota incertae sedis</taxon>
        <taxon>Monoblepharidomycetes</taxon>
        <taxon>Monoblepharidales</taxon>
        <taxon>Gonapodyaceae</taxon>
        <taxon>Gonapodya</taxon>
    </lineage>
</organism>
<accession>A0A139AQM1</accession>
<proteinExistence type="predicted"/>
<sequence length="393" mass="42864">MAVRTFLVEGVSPRSPATRGAAGLIRTAGPPRIEPVQGAWVPGRGESAAKLQTYGSTSARAVQALTIVCHAGLPGDSKMFSSVGRTTSNVPTFAFMLLERTPRPAHTCVHGHQGYGAVAAPNHRLESNLSSVWAERADALVRVAEEAPHVQSLKRCSNAVEKRYEAGLEGSDVLGIRTVLNQQNEHLEMFQCGEVFKLLLGQSRAAQSNTFQVHHSADVAEDVVRGMRITLNNNTLHGGGESEEELAQAVQTSLRRQIELDGDRFHERAGLFRQFSEHTGYSCDVLTLRCLQMRLIAGENHALLVVWSTQGVNEAMKVSTTSLWIQQIQGIAGWRGFLSPGSERSAGCDPGFQERTCIAPQLKEWTALCLFARRVFWGAGDGDLAGVWRWILA</sequence>